<dbReference type="Pfam" id="PF00664">
    <property type="entry name" value="ABC_membrane"/>
    <property type="match status" value="2"/>
</dbReference>
<evidence type="ECO:0000256" key="5">
    <source>
        <dbReference type="ARBA" id="ARBA00022737"/>
    </source>
</evidence>
<keyword evidence="14" id="KW-1185">Reference proteome</keyword>
<dbReference type="Pfam" id="PF00005">
    <property type="entry name" value="ABC_tran"/>
    <property type="match status" value="2"/>
</dbReference>
<dbReference type="CDD" id="cd18579">
    <property type="entry name" value="ABC_6TM_ABCC_D1"/>
    <property type="match status" value="1"/>
</dbReference>
<keyword evidence="3" id="KW-0813">Transport</keyword>
<dbReference type="PANTHER" id="PTHR24223">
    <property type="entry name" value="ATP-BINDING CASSETTE SUB-FAMILY C"/>
    <property type="match status" value="1"/>
</dbReference>
<feature type="transmembrane region" description="Helical" evidence="10">
    <location>
        <begin position="674"/>
        <end position="696"/>
    </location>
</feature>
<evidence type="ECO:0000256" key="10">
    <source>
        <dbReference type="SAM" id="Phobius"/>
    </source>
</evidence>
<evidence type="ECO:0000313" key="13">
    <source>
        <dbReference type="EMBL" id="KAK1940833.1"/>
    </source>
</evidence>
<dbReference type="PROSITE" id="PS50096">
    <property type="entry name" value="IQ"/>
    <property type="match status" value="1"/>
</dbReference>
<keyword evidence="8 10" id="KW-1133">Transmembrane helix</keyword>
<evidence type="ECO:0000256" key="4">
    <source>
        <dbReference type="ARBA" id="ARBA00022692"/>
    </source>
</evidence>
<dbReference type="PROSITE" id="PS00211">
    <property type="entry name" value="ABC_TRANSPORTER_1"/>
    <property type="match status" value="1"/>
</dbReference>
<dbReference type="InterPro" id="IPR050173">
    <property type="entry name" value="ABC_transporter_C-like"/>
</dbReference>
<feature type="domain" description="ABC transmembrane type-1" evidence="12">
    <location>
        <begin position="96"/>
        <end position="372"/>
    </location>
</feature>
<dbReference type="GO" id="GO:0016887">
    <property type="term" value="F:ATP hydrolysis activity"/>
    <property type="evidence" value="ECO:0007669"/>
    <property type="project" value="InterPro"/>
</dbReference>
<keyword evidence="5" id="KW-0677">Repeat</keyword>
<dbReference type="PROSITE" id="PS50929">
    <property type="entry name" value="ABC_TM1F"/>
    <property type="match status" value="2"/>
</dbReference>
<evidence type="ECO:0000256" key="6">
    <source>
        <dbReference type="ARBA" id="ARBA00022741"/>
    </source>
</evidence>
<evidence type="ECO:0000256" key="1">
    <source>
        <dbReference type="ARBA" id="ARBA00004128"/>
    </source>
</evidence>
<dbReference type="InterPro" id="IPR017871">
    <property type="entry name" value="ABC_transporter-like_CS"/>
</dbReference>
<evidence type="ECO:0000313" key="14">
    <source>
        <dbReference type="Proteomes" id="UP001259832"/>
    </source>
</evidence>
<comment type="similarity">
    <text evidence="2">Belongs to the ABC transporter superfamily. ABCC family. Conjugate transporter (TC 3.A.1.208) subfamily.</text>
</comment>
<dbReference type="Gene3D" id="3.40.50.300">
    <property type="entry name" value="P-loop containing nucleotide triphosphate hydrolases"/>
    <property type="match status" value="2"/>
</dbReference>
<dbReference type="Proteomes" id="UP001259832">
    <property type="component" value="Unassembled WGS sequence"/>
</dbReference>
<dbReference type="SMART" id="SM00382">
    <property type="entry name" value="AAA"/>
    <property type="match status" value="2"/>
</dbReference>
<dbReference type="InterPro" id="IPR044746">
    <property type="entry name" value="ABCC_6TM_D1"/>
</dbReference>
<dbReference type="PANTHER" id="PTHR24223:SF443">
    <property type="entry name" value="MULTIDRUG-RESISTANCE LIKE PROTEIN 1, ISOFORM I"/>
    <property type="match status" value="1"/>
</dbReference>
<feature type="transmembrane region" description="Helical" evidence="10">
    <location>
        <begin position="794"/>
        <end position="827"/>
    </location>
</feature>
<proteinExistence type="inferred from homology"/>
<keyword evidence="4 10" id="KW-0812">Transmembrane</keyword>
<dbReference type="CDD" id="cd18580">
    <property type="entry name" value="ABC_6TM_ABCC_D2"/>
    <property type="match status" value="1"/>
</dbReference>
<dbReference type="InterPro" id="IPR027417">
    <property type="entry name" value="P-loop_NTPase"/>
</dbReference>
<keyword evidence="6" id="KW-0547">Nucleotide-binding</keyword>
<evidence type="ECO:0000256" key="2">
    <source>
        <dbReference type="ARBA" id="ARBA00009726"/>
    </source>
</evidence>
<feature type="domain" description="ABC transmembrane type-1" evidence="12">
    <location>
        <begin position="676"/>
        <end position="957"/>
    </location>
</feature>
<organism evidence="13 14">
    <name type="scientific">Phytophthora citrophthora</name>
    <dbReference type="NCBI Taxonomy" id="4793"/>
    <lineage>
        <taxon>Eukaryota</taxon>
        <taxon>Sar</taxon>
        <taxon>Stramenopiles</taxon>
        <taxon>Oomycota</taxon>
        <taxon>Peronosporomycetes</taxon>
        <taxon>Peronosporales</taxon>
        <taxon>Peronosporaceae</taxon>
        <taxon>Phytophthora</taxon>
    </lineage>
</organism>
<dbReference type="SUPFAM" id="SSF90123">
    <property type="entry name" value="ABC transporter transmembrane region"/>
    <property type="match status" value="2"/>
</dbReference>
<evidence type="ECO:0000256" key="8">
    <source>
        <dbReference type="ARBA" id="ARBA00022989"/>
    </source>
</evidence>
<dbReference type="CDD" id="cd03250">
    <property type="entry name" value="ABCC_MRP_domain1"/>
    <property type="match status" value="1"/>
</dbReference>
<dbReference type="FunFam" id="3.40.50.300:FF:000610">
    <property type="entry name" value="Multidrug resistance-associated ABC transporter"/>
    <property type="match status" value="1"/>
</dbReference>
<dbReference type="FunFam" id="1.20.1560.10:FF:000063">
    <property type="entry name" value="Multidrug resistance protein ABC transporter"/>
    <property type="match status" value="1"/>
</dbReference>
<protein>
    <submittedName>
        <fullName evidence="13">Multidrug resistance-associated protein 1</fullName>
    </submittedName>
</protein>
<dbReference type="GO" id="GO:0005774">
    <property type="term" value="C:vacuolar membrane"/>
    <property type="evidence" value="ECO:0007669"/>
    <property type="project" value="UniProtKB-SubCell"/>
</dbReference>
<evidence type="ECO:0000256" key="7">
    <source>
        <dbReference type="ARBA" id="ARBA00022840"/>
    </source>
</evidence>
<dbReference type="GO" id="GO:0140359">
    <property type="term" value="F:ABC-type transporter activity"/>
    <property type="evidence" value="ECO:0007669"/>
    <property type="project" value="InterPro"/>
</dbReference>
<evidence type="ECO:0000256" key="9">
    <source>
        <dbReference type="ARBA" id="ARBA00023136"/>
    </source>
</evidence>
<dbReference type="Gene3D" id="1.20.1560.10">
    <property type="entry name" value="ABC transporter type 1, transmembrane domain"/>
    <property type="match status" value="2"/>
</dbReference>
<name>A0AAD9GMG2_9STRA</name>
<dbReference type="PROSITE" id="PS50893">
    <property type="entry name" value="ABC_TRANSPORTER_2"/>
    <property type="match status" value="2"/>
</dbReference>
<dbReference type="InterPro" id="IPR036640">
    <property type="entry name" value="ABC1_TM_sf"/>
</dbReference>
<dbReference type="FunFam" id="3.40.50.300:FF:000997">
    <property type="entry name" value="Multidrug resistance-associated protein 1"/>
    <property type="match status" value="1"/>
</dbReference>
<feature type="domain" description="ABC transporter" evidence="11">
    <location>
        <begin position="407"/>
        <end position="629"/>
    </location>
</feature>
<dbReference type="InterPro" id="IPR003593">
    <property type="entry name" value="AAA+_ATPase"/>
</dbReference>
<dbReference type="CDD" id="cd03244">
    <property type="entry name" value="ABCC_MRP_domain2"/>
    <property type="match status" value="1"/>
</dbReference>
<dbReference type="SUPFAM" id="SSF52540">
    <property type="entry name" value="P-loop containing nucleoside triphosphate hydrolases"/>
    <property type="match status" value="2"/>
</dbReference>
<keyword evidence="9 10" id="KW-0472">Membrane</keyword>
<feature type="transmembrane region" description="Helical" evidence="10">
    <location>
        <begin position="716"/>
        <end position="742"/>
    </location>
</feature>
<dbReference type="InterPro" id="IPR003439">
    <property type="entry name" value="ABC_transporter-like_ATP-bd"/>
</dbReference>
<dbReference type="InterPro" id="IPR011527">
    <property type="entry name" value="ABC1_TM_dom"/>
</dbReference>
<gene>
    <name evidence="13" type="ORF">P3T76_007539</name>
</gene>
<keyword evidence="7" id="KW-0067">ATP-binding</keyword>
<feature type="domain" description="ABC transporter" evidence="11">
    <location>
        <begin position="995"/>
        <end position="1229"/>
    </location>
</feature>
<feature type="transmembrane region" description="Helical" evidence="10">
    <location>
        <begin position="901"/>
        <end position="923"/>
    </location>
</feature>
<dbReference type="GO" id="GO:0005524">
    <property type="term" value="F:ATP binding"/>
    <property type="evidence" value="ECO:0007669"/>
    <property type="project" value="UniProtKB-KW"/>
</dbReference>
<evidence type="ECO:0000256" key="3">
    <source>
        <dbReference type="ARBA" id="ARBA00022448"/>
    </source>
</evidence>
<dbReference type="InterPro" id="IPR044726">
    <property type="entry name" value="ABCC_6TM_D2"/>
</dbReference>
<dbReference type="EMBL" id="JASMQC010000013">
    <property type="protein sequence ID" value="KAK1940833.1"/>
    <property type="molecule type" value="Genomic_DNA"/>
</dbReference>
<dbReference type="AlphaFoldDB" id="A0AAD9GMG2"/>
<feature type="transmembrane region" description="Helical" evidence="10">
    <location>
        <begin position="218"/>
        <end position="248"/>
    </location>
</feature>
<evidence type="ECO:0000259" key="12">
    <source>
        <dbReference type="PROSITE" id="PS50929"/>
    </source>
</evidence>
<comment type="caution">
    <text evidence="13">The sequence shown here is derived from an EMBL/GenBank/DDBJ whole genome shotgun (WGS) entry which is preliminary data.</text>
</comment>
<accession>A0AAD9GMG2</accession>
<evidence type="ECO:0000259" key="11">
    <source>
        <dbReference type="PROSITE" id="PS50893"/>
    </source>
</evidence>
<reference evidence="13" key="1">
    <citation type="submission" date="2023-08" db="EMBL/GenBank/DDBJ databases">
        <title>Reference Genome Resource for the Citrus Pathogen Phytophthora citrophthora.</title>
        <authorList>
            <person name="Moller H."/>
            <person name="Coetzee B."/>
            <person name="Rose L.J."/>
            <person name="Van Niekerk J.M."/>
        </authorList>
    </citation>
    <scope>NUCLEOTIDE SEQUENCE</scope>
    <source>
        <strain evidence="13">STE-U-9442</strain>
    </source>
</reference>
<sequence length="1238" mass="138164">MKQRSYSTFPNAEEPQAKWEPSTTSFWSRLWFSYAGPVLQAGNTRQLTFDDLWELEDENQASAAFSAFLEHYDHHGQSVIKATLIGYGGQLFLCELASLFETASDLFTPIVLNRVITIFAAPQIDMTSLGLWLGAFFSSRLISAVISSHASFRMEKISLRLQAALKALLFRKSLRCSIQSKRESTVDSSNLFTSDIHQVMSAVHLINSLWTTPLQIGAIVYMLHTLIGLAAFAGMTVVAISLLISFLLAPYSAQAYEDATDCMDDRMKTVKEVFNAIQMVKLNAWESKFANVIREQRSAELSALKRMIFIGAVEELLMSATPVVVSIVSFAVYSLVLGQMLTSATVFTIIALFDKLQGPLQALPALFQSAVEVKVSINRFSEFLSLDEFDEDNVTRNDPTKPDDVAIAVENGSFGWTDDSVLLNQVDLSVKKRDLVVVHGAVGSGKSSLCLSLLGEMQKLQGDVFVRGSVAYYSQETWIQNMTIRDNILFGLPYNQHKYSKVIEACGLLPDLYQLSGGDSTEIGQKGVNLSGGQKARLCLARACYSDADILLLDSPLAAVDAIVQNQIFHDCICTLLKDKTVVLVTHSIDIIENKAANVKVLVEDGKVTVTRHEAQRGSLSLSRSISNEPESIRDGKAYSKEINRLIEDEEREDGRVSKEVFTDYFHALGGMKVFIFLFLVQTLWQVFGISSDLWLSHWTGRKKDSYSPEETEYYIKIYSMLGAGAAGMVFVRAITVPVVGLRASRHLFNRMTMALLKAPLRFFDSNPIGRIVNRYGNDMSAVDFMIPWASDSFLAMFFVALFQLATAVYTVNFLGVLIIPLVWMYVKIGTFYLAPSREISRLWKVSSSPVLSHITQSEEGVAVIRAFGRDAVDRMLIENFTRNDLNTKCWLLETVTEQWFGLRMQLIGCGIVFLVVSGLIYLRDYISPGLVGLAFTYALNIDSELAGMVHNWSSLEILMISPERILQYASIESEGNQRPLVIEPDTAWPRASTIEFRNVVFSYKPESKPVLNGVSFNISNNEKIGIVGRTGAGKSSLTMALFRVNELVSGQIFIDGVDIAGMPLRSLRSKLSIIPQTPVLFKGTLRNYMDPFDEFTDEDIWLVLEKVGIKTRVLELEGELMYELTENGDNFSVGERQMLCMARALLTQSRIVVMDEATASIDHATEKKLQQMIIREFQNATVLTIAHRLGTVLNSDRLMVLSDGNVVEFDHPRELVKDSSGAFYRLARKGGYLQQLQ</sequence>
<comment type="subcellular location">
    <subcellularLocation>
        <location evidence="1">Vacuole membrane</location>
        <topology evidence="1">Multi-pass membrane protein</topology>
    </subcellularLocation>
</comment>